<dbReference type="InterPro" id="IPR003141">
    <property type="entry name" value="Pol/His_phosphatase_N"/>
</dbReference>
<dbReference type="InterPro" id="IPR052018">
    <property type="entry name" value="PHP_domain"/>
</dbReference>
<comment type="caution">
    <text evidence="2">The sequence shown here is derived from an EMBL/GenBank/DDBJ whole genome shotgun (WGS) entry which is preliminary data.</text>
</comment>
<evidence type="ECO:0000259" key="1">
    <source>
        <dbReference type="SMART" id="SM00481"/>
    </source>
</evidence>
<dbReference type="Pfam" id="PF02811">
    <property type="entry name" value="PHP"/>
    <property type="match status" value="1"/>
</dbReference>
<dbReference type="Proteomes" id="UP001185028">
    <property type="component" value="Unassembled WGS sequence"/>
</dbReference>
<dbReference type="Gene3D" id="3.20.20.140">
    <property type="entry name" value="Metal-dependent hydrolases"/>
    <property type="match status" value="1"/>
</dbReference>
<gene>
    <name evidence="2" type="ORF">JOC58_004726</name>
</gene>
<dbReference type="PANTHER" id="PTHR42924">
    <property type="entry name" value="EXONUCLEASE"/>
    <property type="match status" value="1"/>
</dbReference>
<accession>A0ABU1J6C9</accession>
<name>A0ABU1J6C9_9BACL</name>
<proteinExistence type="predicted"/>
<evidence type="ECO:0000313" key="3">
    <source>
        <dbReference type="Proteomes" id="UP001185028"/>
    </source>
</evidence>
<dbReference type="EMBL" id="JAVDQH010000041">
    <property type="protein sequence ID" value="MDR6246766.1"/>
    <property type="molecule type" value="Genomic_DNA"/>
</dbReference>
<dbReference type="CDD" id="cd07438">
    <property type="entry name" value="PHP_HisPPase_AMP"/>
    <property type="match status" value="1"/>
</dbReference>
<dbReference type="InterPro" id="IPR016195">
    <property type="entry name" value="Pol/histidinol_Pase-like"/>
</dbReference>
<evidence type="ECO:0000313" key="2">
    <source>
        <dbReference type="EMBL" id="MDR6246766.1"/>
    </source>
</evidence>
<dbReference type="Gene3D" id="1.10.150.650">
    <property type="match status" value="1"/>
</dbReference>
<keyword evidence="3" id="KW-1185">Reference proteome</keyword>
<dbReference type="SMART" id="SM00481">
    <property type="entry name" value="POLIIIAc"/>
    <property type="match status" value="1"/>
</dbReference>
<dbReference type="RefSeq" id="WP_188775120.1">
    <property type="nucleotide sequence ID" value="NZ_BMMB01000004.1"/>
</dbReference>
<reference evidence="2 3" key="1">
    <citation type="submission" date="2023-07" db="EMBL/GenBank/DDBJ databases">
        <title>Genomic Encyclopedia of Type Strains, Phase IV (KMG-IV): sequencing the most valuable type-strain genomes for metagenomic binning, comparative biology and taxonomic classification.</title>
        <authorList>
            <person name="Goeker M."/>
        </authorList>
    </citation>
    <scope>NUCLEOTIDE SEQUENCE [LARGE SCALE GENOMIC DNA]</scope>
    <source>
        <strain evidence="2 3">DSM 22170</strain>
    </source>
</reference>
<organism evidence="2 3">
    <name type="scientific">Paenibacillus hunanensis</name>
    <dbReference type="NCBI Taxonomy" id="539262"/>
    <lineage>
        <taxon>Bacteria</taxon>
        <taxon>Bacillati</taxon>
        <taxon>Bacillota</taxon>
        <taxon>Bacilli</taxon>
        <taxon>Bacillales</taxon>
        <taxon>Paenibacillaceae</taxon>
        <taxon>Paenibacillus</taxon>
    </lineage>
</organism>
<dbReference type="SUPFAM" id="SSF89550">
    <property type="entry name" value="PHP domain-like"/>
    <property type="match status" value="1"/>
</dbReference>
<dbReference type="PANTHER" id="PTHR42924:SF3">
    <property type="entry name" value="POLYMERASE_HISTIDINOL PHOSPHATASE N-TERMINAL DOMAIN-CONTAINING PROTEIN"/>
    <property type="match status" value="1"/>
</dbReference>
<feature type="domain" description="Polymerase/histidinol phosphatase N-terminal" evidence="1">
    <location>
        <begin position="12"/>
        <end position="77"/>
    </location>
</feature>
<protein>
    <submittedName>
        <fullName evidence="2">Metal-dependent phosphoesterase TrpH</fullName>
    </submittedName>
</protein>
<sequence>MNNPNHVQLAFADLHTHTQASDGMNTPAENVRLAAEAGLGALAITDHDTIAGVAEALAAAEQHGIMVVPGVEISTMEDGKDIHILGYYFDITDTMLLQRLEGLRRIRDERNEMILSKLRELGLQITMDDVFAQLGRELLPDESIGRPHMADTLVAKGYVSDMNEAFDKYLAQGAAAYVSPPRITPMEATEWILEAGGVPVMAHPGLYGDDDLVARIFDKSRLAGIEVYHSDHTPDDEQRYLKLAEQRSLIVTGGSDYHGERQGKVFHGPLGGRKVPITVVQQLRDAASK</sequence>
<dbReference type="InterPro" id="IPR004013">
    <property type="entry name" value="PHP_dom"/>
</dbReference>